<dbReference type="EMBL" id="CP024770">
    <property type="protein sequence ID" value="QGY32186.1"/>
    <property type="molecule type" value="Genomic_DNA"/>
</dbReference>
<gene>
    <name evidence="2" type="ORF">CUN67_24650</name>
</gene>
<sequence length="786" mass="87154">MATELLNHARFSFVAPQLFSATQPITKKTEWLDLRTISSIEVNETLSDNKLDLAIPWLKTPDKLQFTQQDMTELAPLVSALKTVNLFQAQLTLQNKLGEDSVKAIAGCQDADALTRLFFDEEKLADDKLTSGQPLTRLYNTVSDLIKLLMELFNEEGNLRIVFLKFRSTFLQLKRQINEMEQAQIIKEGDSLARQMRLAPMAALLTVTTAVGVSLYLSCRASANSKKANEFQDKTDLMKQVGDTTKCNYMTTPPKNKNPGPLKNIQDSLLKPTSASLTPKTPPAPIAEPSLEPLPAPTVAPIVKPTPAPETLPTPEPANEVINAGQPKRLINATGGSANCEGTGTVQIDGNFDLKGFRDLLIVRGKAIEEMKASGFALKRQGKNSGTKKSGTTDATENRPGTSSHDHNEALSVPGNSRRRPLAETSDTETIPAKRARLYQSDKKVNSVGTQTDIEPGNVPAAPALPEQSKVAKAYQAEVQKFSELNKLYPGGMDREYKEFSGLHIRDDGSKKATFARALDNKAIDSRALYKAGNLVLSNIIVPNNFREHAEYQSKLDASGIRVDEIKSHIDAGEQSFDDILLGMKKLKRANEPVPEQLKNDINQAALDIKIQRDKTELLRKQYQDQLVLAKKGDVTSHEALKDTLKQYVEAKIEFVSVYNKGLAVAKDKLGGWLKEREQFYTDKQRFHSDKAQRLFQYSNMISNMMGMAFSTFSAETTRSALQFAITQAQVQKKMKEADRDLNSDDVTNSAKAQEQVINIENILNEAVNNFLKSDQRINQAAIRNL</sequence>
<feature type="region of interest" description="Disordered" evidence="1">
    <location>
        <begin position="379"/>
        <end position="463"/>
    </location>
</feature>
<feature type="compositionally biased region" description="Pro residues" evidence="1">
    <location>
        <begin position="280"/>
        <end position="293"/>
    </location>
</feature>
<feature type="compositionally biased region" description="Polar residues" evidence="1">
    <location>
        <begin position="383"/>
        <end position="403"/>
    </location>
</feature>
<dbReference type="RefSeq" id="WP_208718081.1">
    <property type="nucleotide sequence ID" value="NZ_CP024770.1"/>
</dbReference>
<reference evidence="2 3" key="1">
    <citation type="submission" date="2017-11" db="EMBL/GenBank/DDBJ databases">
        <title>Genome sequence of Pantoea cypripedii NE1.</title>
        <authorList>
            <person name="Nascimento F.X."/>
        </authorList>
    </citation>
    <scope>NUCLEOTIDE SEQUENCE [LARGE SCALE GENOMIC DNA]</scope>
    <source>
        <strain evidence="2 3">NE1</strain>
        <plasmid evidence="3">pne1b</plasmid>
    </source>
</reference>
<protein>
    <submittedName>
        <fullName evidence="2">Uncharacterized protein</fullName>
    </submittedName>
</protein>
<accession>A0A6B9GG56</accession>
<proteinExistence type="predicted"/>
<feature type="region of interest" description="Disordered" evidence="1">
    <location>
        <begin position="272"/>
        <end position="293"/>
    </location>
</feature>
<evidence type="ECO:0000313" key="3">
    <source>
        <dbReference type="Proteomes" id="UP000502005"/>
    </source>
</evidence>
<dbReference type="AlphaFoldDB" id="A0A6B9GG56"/>
<name>A0A6B9GG56_PANCY</name>
<dbReference type="Proteomes" id="UP000502005">
    <property type="component" value="Plasmid pNE1B"/>
</dbReference>
<evidence type="ECO:0000313" key="2">
    <source>
        <dbReference type="EMBL" id="QGY32186.1"/>
    </source>
</evidence>
<geneLocation type="plasmid" evidence="3">
    <name>pne1b</name>
</geneLocation>
<keyword evidence="2" id="KW-0614">Plasmid</keyword>
<organism evidence="2 3">
    <name type="scientific">Pantoea cypripedii</name>
    <name type="common">Pectobacterium cypripedii</name>
    <name type="synonym">Erwinia cypripedii</name>
    <dbReference type="NCBI Taxonomy" id="55209"/>
    <lineage>
        <taxon>Bacteria</taxon>
        <taxon>Pseudomonadati</taxon>
        <taxon>Pseudomonadota</taxon>
        <taxon>Gammaproteobacteria</taxon>
        <taxon>Enterobacterales</taxon>
        <taxon>Erwiniaceae</taxon>
        <taxon>Pantoea</taxon>
    </lineage>
</organism>
<evidence type="ECO:0000256" key="1">
    <source>
        <dbReference type="SAM" id="MobiDB-lite"/>
    </source>
</evidence>